<feature type="region of interest" description="Disordered" evidence="1">
    <location>
        <begin position="42"/>
        <end position="62"/>
    </location>
</feature>
<proteinExistence type="predicted"/>
<organism evidence="2 3">
    <name type="scientific">Chrysodeixis includens</name>
    <name type="common">Soybean looper</name>
    <name type="synonym">Pseudoplusia includens</name>
    <dbReference type="NCBI Taxonomy" id="689277"/>
    <lineage>
        <taxon>Eukaryota</taxon>
        <taxon>Metazoa</taxon>
        <taxon>Ecdysozoa</taxon>
        <taxon>Arthropoda</taxon>
        <taxon>Hexapoda</taxon>
        <taxon>Insecta</taxon>
        <taxon>Pterygota</taxon>
        <taxon>Neoptera</taxon>
        <taxon>Endopterygota</taxon>
        <taxon>Lepidoptera</taxon>
        <taxon>Glossata</taxon>
        <taxon>Ditrysia</taxon>
        <taxon>Noctuoidea</taxon>
        <taxon>Noctuidae</taxon>
        <taxon>Plusiinae</taxon>
        <taxon>Chrysodeixis</taxon>
    </lineage>
</organism>
<feature type="region of interest" description="Disordered" evidence="1">
    <location>
        <begin position="339"/>
        <end position="400"/>
    </location>
</feature>
<gene>
    <name evidence="2" type="ORF">CINC_LOCUS3896</name>
</gene>
<feature type="compositionally biased region" description="Low complexity" evidence="1">
    <location>
        <begin position="44"/>
        <end position="61"/>
    </location>
</feature>
<evidence type="ECO:0000313" key="2">
    <source>
        <dbReference type="EMBL" id="CAH0588067.1"/>
    </source>
</evidence>
<reference evidence="2" key="1">
    <citation type="submission" date="2021-12" db="EMBL/GenBank/DDBJ databases">
        <authorList>
            <person name="King R."/>
        </authorList>
    </citation>
    <scope>NUCLEOTIDE SEQUENCE</scope>
</reference>
<keyword evidence="3" id="KW-1185">Reference proteome</keyword>
<sequence>MAITSFDLSCDNFPNKSSCSTASSKGGNSCRLLKLNFAPDSSLSSTHTLKGGKTKGTNSKSPYLTTDRVQLLSRVTEKRLAVHKKTTDFVSSFPLAVNLYKANSDEFKSSKKGNKKVKKSVLTLPNASVPVPQCTVSDMNDSEYCGQTDEDCKQKVIKKRTPIQSNRKARVREKDFEFYDRDAQYCSQLNINLDSSSTDMLKDFNGDGKRISKKKKSKSNFNKPQTVNNSDLNDVWTVLRNMNRFQFRPSPPLSEESISPIKKTIKKRRTNRKDTRVIKTCRTEEFAYISRYELDDKTPRNYSQSSSIDRITVIDKQNEFSKMCEEFEKRLLKTHNYLKDTNNNKNRTTKNKLQGRNTKNSLKILGNVSKENKQLVPLRKKKRSPKSANDHKSKTESTLSNAITKDSGVYEGNSQMTDTCGISSPRTQNESPYPGGSFVYSDNSGSSNAQAQVFAVKIGPIKGGTQMSNEVFHSRPNDITKAGIGNGPNLNINSITNKVLDPQKRKPRLVTTMPSSCMMPKLTQTEIKRRLAHIRFPVLILGKDQLSSNVPVQNYDPPQFDGLDKHIWPFMTEWCANPPVKKPPIDKPPINKELKHNNFNQKSCTRKYTCSSNNSSSIESNKQSIETAVNKIPMFKEGNNDLIKIKKTEVKRPMPISGINDKLLQCAKKQKSIVQLKEKMLSFLYKKTSSRNFDGDHQNDENETKSRALGNSNKVEPTSISQLRSVTPNVIPDKIGAPNPISAIVANKKTQHCAHPWAKAKWASDFIDNVIKKIRSGVYYTHDNKYGSRFQRVFKEVSVQAGSLCDSSDFTQTYESDLELARKEASSSTRKNLISIPGFGNSQPLLEIKTLNMSQIAVKHCVTNVMFQFDVTVPSKVNNTKNISKSLPLIPLEVTESQTKIYKCNTTILNAMLPAELCSILPKIMSNLIEVNMDSDIPHPLVPVKTESCLSTISELTRGETSDIFYPIVSIPKIIVTPKPLIDGRFTTNISTLKSKPSRVYVKVRYSHDLVTELLPKIVIQNLSEYLVSPMFNMAVKSDMNSKLSVSKLRMPLAIKNTQSSTCTTLEVYSCNNKRLTSSFKPFDLSTVIESILINHNLHINRNLNSYFDMFKLQNNGKNIKINVSMMNNMGVKRNMTVIVGNLKLDSIYEASTKMTNSENKDTITYHGENRMKCLEYKESLASKTETTEINQVSNNKIKRSKGFYRQVHRKCKSTTNIPSGEKNINTSLSKISNLDDFFQILGPKKNFSGVLDGYAAKKILSSLIEMKNWVTEINPKQALLILLLTNKKDTPNLVRFRPILLQGIAVNRITRATELDMEIEVIERENLNKFSQYEGISYLPESATNYDNLLEELYWIAKTTASDYQKPFDESSERLLKALLEKRKKLNPSYLRVMARYVGLGLLKPPTKT</sequence>
<name>A0A9P0FV59_CHRIL</name>
<dbReference type="EMBL" id="LR824019">
    <property type="protein sequence ID" value="CAH0588067.1"/>
    <property type="molecule type" value="Genomic_DNA"/>
</dbReference>
<dbReference type="OrthoDB" id="7314096at2759"/>
<feature type="compositionally biased region" description="Polar residues" evidence="1">
    <location>
        <begin position="709"/>
        <end position="720"/>
    </location>
</feature>
<feature type="compositionally biased region" description="Basic and acidic residues" evidence="1">
    <location>
        <begin position="693"/>
        <end position="706"/>
    </location>
</feature>
<accession>A0A9P0FV59</accession>
<feature type="region of interest" description="Disordered" evidence="1">
    <location>
        <begin position="692"/>
        <end position="720"/>
    </location>
</feature>
<evidence type="ECO:0000256" key="1">
    <source>
        <dbReference type="SAM" id="MobiDB-lite"/>
    </source>
</evidence>
<evidence type="ECO:0000313" key="3">
    <source>
        <dbReference type="Proteomes" id="UP001154114"/>
    </source>
</evidence>
<protein>
    <submittedName>
        <fullName evidence="2">Uncharacterized protein</fullName>
    </submittedName>
</protein>
<dbReference type="Proteomes" id="UP001154114">
    <property type="component" value="Chromosome 16"/>
</dbReference>